<dbReference type="Gene3D" id="2.30.29.50">
    <property type="entry name" value="Bacterial Pleckstrin homology domain"/>
    <property type="match status" value="1"/>
</dbReference>
<dbReference type="EMBL" id="OBDR01000004">
    <property type="protein sequence ID" value="SNY15026.1"/>
    <property type="molecule type" value="Genomic_DNA"/>
</dbReference>
<dbReference type="Proteomes" id="UP000217726">
    <property type="component" value="Unassembled WGS sequence"/>
</dbReference>
<dbReference type="AlphaFoldDB" id="A0A285FXJ0"/>
<feature type="domain" description="Bacterial Pleckstrin homology" evidence="1">
    <location>
        <begin position="3"/>
        <end position="122"/>
    </location>
</feature>
<sequence>MGFSGIFGNAGVVEPEKLESDYGQLMCDGETIEIGFVVIRDTFIFTNKRLIIVDVQGMTGKKRSYLSIPYSKITKYSIETSGHFDLDAELKIWVGSDPQPIEKTFNKKVDIYELQKVLSTHVLG</sequence>
<evidence type="ECO:0000313" key="4">
    <source>
        <dbReference type="Proteomes" id="UP000217726"/>
    </source>
</evidence>
<organism evidence="2 4">
    <name type="scientific">Methanohalophilus euhalobius</name>
    <dbReference type="NCBI Taxonomy" id="51203"/>
    <lineage>
        <taxon>Archaea</taxon>
        <taxon>Methanobacteriati</taxon>
        <taxon>Methanobacteriota</taxon>
        <taxon>Stenosarchaea group</taxon>
        <taxon>Methanomicrobia</taxon>
        <taxon>Methanosarcinales</taxon>
        <taxon>Methanosarcinaceae</taxon>
        <taxon>Methanohalophilus</taxon>
    </lineage>
</organism>
<dbReference type="Pfam" id="PF08000">
    <property type="entry name" value="bPH_1"/>
    <property type="match status" value="1"/>
</dbReference>
<reference evidence="3 5" key="3">
    <citation type="submission" date="2019-03" db="EMBL/GenBank/DDBJ databases">
        <title>Subsurface microbial communities from deep shales in Ohio and West Virginia, USA.</title>
        <authorList>
            <person name="Wrighton K."/>
        </authorList>
    </citation>
    <scope>NUCLEOTIDE SEQUENCE [LARGE SCALE GENOMIC DNA]</scope>
    <source>
        <strain evidence="3 5">WG1_MB</strain>
    </source>
</reference>
<dbReference type="PANTHER" id="PTHR35796">
    <property type="entry name" value="HYPOTHETICAL CYTOSOLIC PROTEIN"/>
    <property type="match status" value="1"/>
</dbReference>
<evidence type="ECO:0000259" key="1">
    <source>
        <dbReference type="Pfam" id="PF08000"/>
    </source>
</evidence>
<evidence type="ECO:0000313" key="5">
    <source>
        <dbReference type="Proteomes" id="UP000295404"/>
    </source>
</evidence>
<reference evidence="4" key="1">
    <citation type="submission" date="2017-09" db="EMBL/GenBank/DDBJ databases">
        <authorList>
            <person name="Varghese N."/>
            <person name="Submissions S."/>
        </authorList>
    </citation>
    <scope>NUCLEOTIDE SEQUENCE [LARGE SCALE GENOMIC DNA]</scope>
    <source>
        <strain evidence="4">WG-1MB</strain>
    </source>
</reference>
<name>A0A285FXJ0_9EURY</name>
<accession>A0A285FXJ0</accession>
<evidence type="ECO:0000313" key="2">
    <source>
        <dbReference type="EMBL" id="SNY15026.1"/>
    </source>
</evidence>
<proteinExistence type="predicted"/>
<dbReference type="CDD" id="cd13225">
    <property type="entry name" value="PH-like_bacteria"/>
    <property type="match status" value="1"/>
</dbReference>
<evidence type="ECO:0000313" key="3">
    <source>
        <dbReference type="EMBL" id="TCL11367.1"/>
    </source>
</evidence>
<dbReference type="EMBL" id="SMMS01000001">
    <property type="protein sequence ID" value="TCL11367.1"/>
    <property type="molecule type" value="Genomic_DNA"/>
</dbReference>
<dbReference type="OrthoDB" id="120154at2157"/>
<gene>
    <name evidence="3" type="ORF">C7960_0513</name>
    <name evidence="2" type="ORF">SAMN06295989_104124</name>
</gene>
<dbReference type="InterPro" id="IPR037063">
    <property type="entry name" value="PHb_sf"/>
</dbReference>
<dbReference type="SUPFAM" id="SSF50729">
    <property type="entry name" value="PH domain-like"/>
    <property type="match status" value="1"/>
</dbReference>
<keyword evidence="4" id="KW-1185">Reference proteome</keyword>
<protein>
    <submittedName>
        <fullName evidence="3">PH (Pleckstrin Homology) domain-containing protein</fullName>
    </submittedName>
    <submittedName>
        <fullName evidence="2">PH domain-containing protein</fullName>
    </submittedName>
</protein>
<reference evidence="2" key="2">
    <citation type="submission" date="2017-09" db="EMBL/GenBank/DDBJ databases">
        <authorList>
            <person name="Ehlers B."/>
            <person name="Leendertz F.H."/>
        </authorList>
    </citation>
    <scope>NUCLEOTIDE SEQUENCE [LARGE SCALE GENOMIC DNA]</scope>
    <source>
        <strain evidence="2">WG-1MB</strain>
    </source>
</reference>
<dbReference type="InterPro" id="IPR012544">
    <property type="entry name" value="PHb"/>
</dbReference>
<dbReference type="PANTHER" id="PTHR35796:SF3">
    <property type="entry name" value="BHLH DOMAIN-CONTAINING PROTEIN"/>
    <property type="match status" value="1"/>
</dbReference>
<dbReference type="Proteomes" id="UP000295404">
    <property type="component" value="Unassembled WGS sequence"/>
</dbReference>